<dbReference type="PRINTS" id="PR00019">
    <property type="entry name" value="LEURICHRPT"/>
</dbReference>
<feature type="domain" description="Protein kinase" evidence="20">
    <location>
        <begin position="399"/>
        <end position="681"/>
    </location>
</feature>
<dbReference type="InterPro" id="IPR000719">
    <property type="entry name" value="Prot_kinase_dom"/>
</dbReference>
<dbReference type="EC" id="2.7.11.1" evidence="2"/>
<dbReference type="FunFam" id="1.10.510.10:FF:000445">
    <property type="entry name" value="MDIS1-interacting receptor like kinase 2"/>
    <property type="match status" value="1"/>
</dbReference>
<dbReference type="PROSITE" id="PS51450">
    <property type="entry name" value="LRR"/>
    <property type="match status" value="2"/>
</dbReference>
<dbReference type="InterPro" id="IPR051420">
    <property type="entry name" value="Ser_Thr_Kinases_DiverseReg"/>
</dbReference>
<keyword evidence="10" id="KW-0547">Nucleotide-binding</keyword>
<dbReference type="KEGG" id="aprc:113860796"/>
<dbReference type="FunFam" id="3.80.10.10:FF:000177">
    <property type="entry name" value="Leucine-rich repeat receptor-like serine/threonine-protein kinase At1g17230"/>
    <property type="match status" value="1"/>
</dbReference>
<dbReference type="InterPro" id="IPR011009">
    <property type="entry name" value="Kinase-like_dom_sf"/>
</dbReference>
<dbReference type="Pfam" id="PF13855">
    <property type="entry name" value="LRR_8"/>
    <property type="match status" value="2"/>
</dbReference>
<dbReference type="OrthoDB" id="676979at2759"/>
<evidence type="ECO:0000256" key="18">
    <source>
        <dbReference type="ARBA" id="ARBA00048679"/>
    </source>
</evidence>
<keyword evidence="4" id="KW-0597">Phosphoprotein</keyword>
<dbReference type="PANTHER" id="PTHR48005:SF70">
    <property type="entry name" value="MDIS1-INTERACTING RECEPTOR LIKE KINASE 2-LIKE"/>
    <property type="match status" value="1"/>
</dbReference>
<evidence type="ECO:0000256" key="4">
    <source>
        <dbReference type="ARBA" id="ARBA00022553"/>
    </source>
</evidence>
<evidence type="ECO:0000256" key="15">
    <source>
        <dbReference type="ARBA" id="ARBA00023170"/>
    </source>
</evidence>
<dbReference type="PROSITE" id="PS00109">
    <property type="entry name" value="PROTEIN_KINASE_TYR"/>
    <property type="match status" value="1"/>
</dbReference>
<keyword evidence="12" id="KW-0067">ATP-binding</keyword>
<keyword evidence="7 19" id="KW-0812">Transmembrane</keyword>
<evidence type="ECO:0000256" key="9">
    <source>
        <dbReference type="ARBA" id="ARBA00022737"/>
    </source>
</evidence>
<dbReference type="Proteomes" id="UP000694853">
    <property type="component" value="Unplaced"/>
</dbReference>
<keyword evidence="3" id="KW-0723">Serine/threonine-protein kinase</keyword>
<gene>
    <name evidence="22" type="primary">LOC113860796</name>
</gene>
<evidence type="ECO:0000313" key="22">
    <source>
        <dbReference type="RefSeq" id="XP_027349103.1"/>
    </source>
</evidence>
<dbReference type="PROSITE" id="PS50011">
    <property type="entry name" value="PROTEIN_KINASE_DOM"/>
    <property type="match status" value="1"/>
</dbReference>
<dbReference type="Pfam" id="PF00560">
    <property type="entry name" value="LRR_1"/>
    <property type="match status" value="2"/>
</dbReference>
<evidence type="ECO:0000256" key="17">
    <source>
        <dbReference type="ARBA" id="ARBA00047899"/>
    </source>
</evidence>
<dbReference type="SUPFAM" id="SSF52058">
    <property type="entry name" value="L domain-like"/>
    <property type="match status" value="1"/>
</dbReference>
<keyword evidence="21" id="KW-1185">Reference proteome</keyword>
<dbReference type="Gene3D" id="3.80.10.10">
    <property type="entry name" value="Ribonuclease Inhibitor"/>
    <property type="match status" value="1"/>
</dbReference>
<comment type="catalytic activity">
    <reaction evidence="17">
        <text>L-threonyl-[protein] + ATP = O-phospho-L-threonyl-[protein] + ADP + H(+)</text>
        <dbReference type="Rhea" id="RHEA:46608"/>
        <dbReference type="Rhea" id="RHEA-COMP:11060"/>
        <dbReference type="Rhea" id="RHEA-COMP:11605"/>
        <dbReference type="ChEBI" id="CHEBI:15378"/>
        <dbReference type="ChEBI" id="CHEBI:30013"/>
        <dbReference type="ChEBI" id="CHEBI:30616"/>
        <dbReference type="ChEBI" id="CHEBI:61977"/>
        <dbReference type="ChEBI" id="CHEBI:456216"/>
        <dbReference type="EC" id="2.7.11.1"/>
    </reaction>
</comment>
<dbReference type="FunFam" id="3.30.200.20:FF:000309">
    <property type="entry name" value="Leucine-rich repeat receptor protein kinase MSP1"/>
    <property type="match status" value="1"/>
</dbReference>
<proteinExistence type="predicted"/>
<evidence type="ECO:0000313" key="21">
    <source>
        <dbReference type="Proteomes" id="UP000694853"/>
    </source>
</evidence>
<dbReference type="RefSeq" id="XP_027349103.1">
    <property type="nucleotide sequence ID" value="XM_027493302.1"/>
</dbReference>
<keyword evidence="11" id="KW-0418">Kinase</keyword>
<evidence type="ECO:0000259" key="20">
    <source>
        <dbReference type="PROSITE" id="PS50011"/>
    </source>
</evidence>
<dbReference type="PANTHER" id="PTHR48005">
    <property type="entry name" value="LEUCINE RICH REPEAT KINASE 2"/>
    <property type="match status" value="1"/>
</dbReference>
<keyword evidence="6" id="KW-0808">Transferase</keyword>
<evidence type="ECO:0000256" key="14">
    <source>
        <dbReference type="ARBA" id="ARBA00023136"/>
    </source>
</evidence>
<evidence type="ECO:0000256" key="5">
    <source>
        <dbReference type="ARBA" id="ARBA00022614"/>
    </source>
</evidence>
<keyword evidence="15" id="KW-0675">Receptor</keyword>
<keyword evidence="9" id="KW-0677">Repeat</keyword>
<evidence type="ECO:0000256" key="6">
    <source>
        <dbReference type="ARBA" id="ARBA00022679"/>
    </source>
</evidence>
<evidence type="ECO:0000256" key="12">
    <source>
        <dbReference type="ARBA" id="ARBA00022840"/>
    </source>
</evidence>
<evidence type="ECO:0000256" key="8">
    <source>
        <dbReference type="ARBA" id="ARBA00022729"/>
    </source>
</evidence>
<reference evidence="21" key="1">
    <citation type="journal article" date="2019" name="Toxins">
        <title>Detection of Abrin-Like and Prepropulchellin-Like Toxin Genes and Transcripts Using Whole Genome Sequencing and Full-Length Transcript Sequencing of Abrus precatorius.</title>
        <authorList>
            <person name="Hovde B.T."/>
            <person name="Daligault H.E."/>
            <person name="Hanschen E.R."/>
            <person name="Kunde Y.A."/>
            <person name="Johnson M.B."/>
            <person name="Starkenburg S.R."/>
            <person name="Johnson S.L."/>
        </authorList>
    </citation>
    <scope>NUCLEOTIDE SEQUENCE [LARGE SCALE GENOMIC DNA]</scope>
</reference>
<comment type="subcellular location">
    <subcellularLocation>
        <location evidence="1">Membrane</location>
        <topology evidence="1">Single-pass type I membrane protein</topology>
    </subcellularLocation>
</comment>
<accession>A0A8B8L0J7</accession>
<dbReference type="InterPro" id="IPR032675">
    <property type="entry name" value="LRR_dom_sf"/>
</dbReference>
<evidence type="ECO:0000256" key="13">
    <source>
        <dbReference type="ARBA" id="ARBA00022989"/>
    </source>
</evidence>
<keyword evidence="5" id="KW-0433">Leucine-rich repeat</keyword>
<reference evidence="22" key="2">
    <citation type="submission" date="2025-08" db="UniProtKB">
        <authorList>
            <consortium name="RefSeq"/>
        </authorList>
    </citation>
    <scope>IDENTIFICATION</scope>
    <source>
        <tissue evidence="22">Young leaves</tissue>
    </source>
</reference>
<dbReference type="InterPro" id="IPR001611">
    <property type="entry name" value="Leu-rich_rpt"/>
</dbReference>
<evidence type="ECO:0000256" key="1">
    <source>
        <dbReference type="ARBA" id="ARBA00004479"/>
    </source>
</evidence>
<evidence type="ECO:0000256" key="16">
    <source>
        <dbReference type="ARBA" id="ARBA00023180"/>
    </source>
</evidence>
<evidence type="ECO:0000256" key="11">
    <source>
        <dbReference type="ARBA" id="ARBA00022777"/>
    </source>
</evidence>
<protein>
    <recommendedName>
        <fullName evidence="2">non-specific serine/threonine protein kinase</fullName>
        <ecNumber evidence="2">2.7.11.1</ecNumber>
    </recommendedName>
</protein>
<sequence>MIPIEMNRLLNLESLQLYDNNFIGHLPHNICINGKLANFSAYNNKFTGPIPQSLKNCSSLIRVRLQKNQLTGDITDAFGVLPNLNYIELSDNNFFGHLSPNWGKFSSLASLKISNNHLSGVIPPELSKATNLQSLHLSSNHLTGNIPQELCNLTLYDLAINNNNLSGNVPTQIASMKELEKLDLGSNSLIGLIPKQLGKLLKLLILNLSQNEFEGNIPSELGELKSLGSLDLSGNSLSGTIPPMLAEMTILETLNLSHNNLSGDLSSFDDMIGLTSIDISYNQLEGPLPNIHVFQNVTIEALRNNKGLCGNVTGLEPCPTLSGKSHNHKIKKVIMIVLPLTLGTLILSLFAFGVLHHLCQPSKTKENQVAKFQTPNIFGIWNFDGKMMFENIIEATEQFDDKYLIGVGGQGCVYKAKLPTGQVVAVKKLHSIPNEEMLNQKALESEIEVLTKIRHRNIVKLYGFCSHPQFSFLVYEFLEKGSVEKILKDDEEAIAFDWHKRVNVVKGVAIALSYMHHDCSPPIVHRDISSKNVLLDLEYVAHVSDFGTAKLLNPDSSNWTSLVGTFGYAAPELAYTMEVNEKCDVYSFGVLTLEILFGEHPGDVISSSLLSSSCPVVPSSLDNMSLSLMDKLDQRQLHPTNPIAKEMLTIAKIAIACLTESPQSRPTMEQIVKMLQREGHL</sequence>
<name>A0A8B8L0J7_ABRPR</name>
<evidence type="ECO:0000256" key="7">
    <source>
        <dbReference type="ARBA" id="ARBA00022692"/>
    </source>
</evidence>
<organism evidence="21 22">
    <name type="scientific">Abrus precatorius</name>
    <name type="common">Indian licorice</name>
    <name type="synonym">Glycine abrus</name>
    <dbReference type="NCBI Taxonomy" id="3816"/>
    <lineage>
        <taxon>Eukaryota</taxon>
        <taxon>Viridiplantae</taxon>
        <taxon>Streptophyta</taxon>
        <taxon>Embryophyta</taxon>
        <taxon>Tracheophyta</taxon>
        <taxon>Spermatophyta</taxon>
        <taxon>Magnoliopsida</taxon>
        <taxon>eudicotyledons</taxon>
        <taxon>Gunneridae</taxon>
        <taxon>Pentapetalae</taxon>
        <taxon>rosids</taxon>
        <taxon>fabids</taxon>
        <taxon>Fabales</taxon>
        <taxon>Fabaceae</taxon>
        <taxon>Papilionoideae</taxon>
        <taxon>50 kb inversion clade</taxon>
        <taxon>NPAAA clade</taxon>
        <taxon>indigoferoid/millettioid clade</taxon>
        <taxon>Abreae</taxon>
        <taxon>Abrus</taxon>
    </lineage>
</organism>
<dbReference type="GO" id="GO:0016020">
    <property type="term" value="C:membrane"/>
    <property type="evidence" value="ECO:0007669"/>
    <property type="project" value="UniProtKB-SubCell"/>
</dbReference>
<dbReference type="GO" id="GO:0005524">
    <property type="term" value="F:ATP binding"/>
    <property type="evidence" value="ECO:0007669"/>
    <property type="project" value="UniProtKB-KW"/>
</dbReference>
<dbReference type="GO" id="GO:0004674">
    <property type="term" value="F:protein serine/threonine kinase activity"/>
    <property type="evidence" value="ECO:0007669"/>
    <property type="project" value="UniProtKB-KW"/>
</dbReference>
<dbReference type="SUPFAM" id="SSF56112">
    <property type="entry name" value="Protein kinase-like (PK-like)"/>
    <property type="match status" value="1"/>
</dbReference>
<evidence type="ECO:0000256" key="10">
    <source>
        <dbReference type="ARBA" id="ARBA00022741"/>
    </source>
</evidence>
<keyword evidence="14 19" id="KW-0472">Membrane</keyword>
<keyword evidence="16" id="KW-0325">Glycoprotein</keyword>
<feature type="transmembrane region" description="Helical" evidence="19">
    <location>
        <begin position="333"/>
        <end position="355"/>
    </location>
</feature>
<evidence type="ECO:0000256" key="2">
    <source>
        <dbReference type="ARBA" id="ARBA00012513"/>
    </source>
</evidence>
<dbReference type="GeneID" id="113860796"/>
<comment type="catalytic activity">
    <reaction evidence="18">
        <text>L-seryl-[protein] + ATP = O-phospho-L-seryl-[protein] + ADP + H(+)</text>
        <dbReference type="Rhea" id="RHEA:17989"/>
        <dbReference type="Rhea" id="RHEA-COMP:9863"/>
        <dbReference type="Rhea" id="RHEA-COMP:11604"/>
        <dbReference type="ChEBI" id="CHEBI:15378"/>
        <dbReference type="ChEBI" id="CHEBI:29999"/>
        <dbReference type="ChEBI" id="CHEBI:30616"/>
        <dbReference type="ChEBI" id="CHEBI:83421"/>
        <dbReference type="ChEBI" id="CHEBI:456216"/>
        <dbReference type="EC" id="2.7.11.1"/>
    </reaction>
</comment>
<keyword evidence="8" id="KW-0732">Signal</keyword>
<dbReference type="Pfam" id="PF00069">
    <property type="entry name" value="Pkinase"/>
    <property type="match status" value="1"/>
</dbReference>
<dbReference type="InterPro" id="IPR008266">
    <property type="entry name" value="Tyr_kinase_AS"/>
</dbReference>
<dbReference type="Gene3D" id="3.30.200.20">
    <property type="entry name" value="Phosphorylase Kinase, domain 1"/>
    <property type="match status" value="1"/>
</dbReference>
<dbReference type="AlphaFoldDB" id="A0A8B8L0J7"/>
<evidence type="ECO:0000256" key="3">
    <source>
        <dbReference type="ARBA" id="ARBA00022527"/>
    </source>
</evidence>
<evidence type="ECO:0000256" key="19">
    <source>
        <dbReference type="SAM" id="Phobius"/>
    </source>
</evidence>
<keyword evidence="13 19" id="KW-1133">Transmembrane helix</keyword>
<dbReference type="Gene3D" id="1.10.510.10">
    <property type="entry name" value="Transferase(Phosphotransferase) domain 1"/>
    <property type="match status" value="1"/>
</dbReference>